<evidence type="ECO:0000313" key="2">
    <source>
        <dbReference type="EMBL" id="MFC4404102.1"/>
    </source>
</evidence>
<dbReference type="SUPFAM" id="SSF109854">
    <property type="entry name" value="DinB/YfiT-like putative metalloenzymes"/>
    <property type="match status" value="1"/>
</dbReference>
<gene>
    <name evidence="2" type="ORF">ACFOY7_13595</name>
</gene>
<organism evidence="2 3">
    <name type="scientific">Gracilibacillus xinjiangensis</name>
    <dbReference type="NCBI Taxonomy" id="1193282"/>
    <lineage>
        <taxon>Bacteria</taxon>
        <taxon>Bacillati</taxon>
        <taxon>Bacillota</taxon>
        <taxon>Bacilli</taxon>
        <taxon>Bacillales</taxon>
        <taxon>Bacillaceae</taxon>
        <taxon>Gracilibacillus</taxon>
    </lineage>
</organism>
<reference evidence="3" key="1">
    <citation type="journal article" date="2019" name="Int. J. Syst. Evol. Microbiol.">
        <title>The Global Catalogue of Microorganisms (GCM) 10K type strain sequencing project: providing services to taxonomists for standard genome sequencing and annotation.</title>
        <authorList>
            <consortium name="The Broad Institute Genomics Platform"/>
            <consortium name="The Broad Institute Genome Sequencing Center for Infectious Disease"/>
            <person name="Wu L."/>
            <person name="Ma J."/>
        </authorList>
    </citation>
    <scope>NUCLEOTIDE SEQUENCE [LARGE SCALE GENOMIC DNA]</scope>
    <source>
        <strain evidence="3">CCUG 37865</strain>
    </source>
</reference>
<dbReference type="EMBL" id="JBHSDT010000008">
    <property type="protein sequence ID" value="MFC4404102.1"/>
    <property type="molecule type" value="Genomic_DNA"/>
</dbReference>
<sequence>MSHYLFQQFTFARKATMEYVKGLKENQLEVVPAGSNNHIKWNLGHVYMVTENFAFQLTGEKADIPDHYPELFNTGTSPKDWSKKTPRIEELIVLLNKQMVRVETILADKIEQPIKEIYNTSTGLQISSVAECLSFCLYHEGMHFGAIKGINQRLQIKD</sequence>
<keyword evidence="3" id="KW-1185">Reference proteome</keyword>
<dbReference type="Proteomes" id="UP001595882">
    <property type="component" value="Unassembled WGS sequence"/>
</dbReference>
<comment type="caution">
    <text evidence="2">The sequence shown here is derived from an EMBL/GenBank/DDBJ whole genome shotgun (WGS) entry which is preliminary data.</text>
</comment>
<dbReference type="InterPro" id="IPR034660">
    <property type="entry name" value="DinB/YfiT-like"/>
</dbReference>
<name>A0ABV8WXU4_9BACI</name>
<feature type="domain" description="DinB-like" evidence="1">
    <location>
        <begin position="8"/>
        <end position="147"/>
    </location>
</feature>
<proteinExistence type="predicted"/>
<protein>
    <submittedName>
        <fullName evidence="2">DinB family protein</fullName>
    </submittedName>
</protein>
<evidence type="ECO:0000259" key="1">
    <source>
        <dbReference type="Pfam" id="PF12867"/>
    </source>
</evidence>
<dbReference type="Gene3D" id="1.20.120.450">
    <property type="entry name" value="dinb family like domain"/>
    <property type="match status" value="1"/>
</dbReference>
<dbReference type="InterPro" id="IPR024775">
    <property type="entry name" value="DinB-like"/>
</dbReference>
<accession>A0ABV8WXU4</accession>
<dbReference type="Pfam" id="PF12867">
    <property type="entry name" value="DinB_2"/>
    <property type="match status" value="1"/>
</dbReference>
<evidence type="ECO:0000313" key="3">
    <source>
        <dbReference type="Proteomes" id="UP001595882"/>
    </source>
</evidence>
<dbReference type="RefSeq" id="WP_390252640.1">
    <property type="nucleotide sequence ID" value="NZ_JBHSDT010000008.1"/>
</dbReference>